<evidence type="ECO:0000313" key="3">
    <source>
        <dbReference type="EMBL" id="RAL23297.1"/>
    </source>
</evidence>
<feature type="transmembrane region" description="Helical" evidence="2">
    <location>
        <begin position="104"/>
        <end position="122"/>
    </location>
</feature>
<dbReference type="Pfam" id="PF14089">
    <property type="entry name" value="KbaA"/>
    <property type="match status" value="1"/>
</dbReference>
<dbReference type="Proteomes" id="UP000251213">
    <property type="component" value="Unassembled WGS sequence"/>
</dbReference>
<accession>A0A364K389</accession>
<proteinExistence type="predicted"/>
<feature type="compositionally biased region" description="Basic and acidic residues" evidence="1">
    <location>
        <begin position="200"/>
        <end position="220"/>
    </location>
</feature>
<dbReference type="AlphaFoldDB" id="A0A364K389"/>
<reference evidence="3 4" key="2">
    <citation type="submission" date="2018-06" db="EMBL/GenBank/DDBJ databases">
        <authorList>
            <person name="Zhirakovskaya E."/>
        </authorList>
    </citation>
    <scope>NUCLEOTIDE SEQUENCE [LARGE SCALE GENOMIC DNA]</scope>
    <source>
        <strain evidence="3 4">FBKL4.011</strain>
    </source>
</reference>
<feature type="transmembrane region" description="Helical" evidence="2">
    <location>
        <begin position="134"/>
        <end position="151"/>
    </location>
</feature>
<evidence type="ECO:0000256" key="2">
    <source>
        <dbReference type="SAM" id="Phobius"/>
    </source>
</evidence>
<dbReference type="RefSeq" id="WP_113659603.1">
    <property type="nucleotide sequence ID" value="NZ_KZ845669.1"/>
</dbReference>
<dbReference type="EMBL" id="QJKK01000007">
    <property type="protein sequence ID" value="RAL23297.1"/>
    <property type="molecule type" value="Genomic_DNA"/>
</dbReference>
<reference evidence="3 4" key="1">
    <citation type="submission" date="2018-06" db="EMBL/GenBank/DDBJ databases">
        <title>Thermoflavimicrobium daqus sp. nov., a thermophilic microbe isolated from Moutai-flavour Daqu.</title>
        <authorList>
            <person name="Wang X."/>
            <person name="Zhou H."/>
        </authorList>
    </citation>
    <scope>NUCLEOTIDE SEQUENCE [LARGE SCALE GENOMIC DNA]</scope>
    <source>
        <strain evidence="3 4">FBKL4.011</strain>
    </source>
</reference>
<evidence type="ECO:0008006" key="5">
    <source>
        <dbReference type="Google" id="ProtNLM"/>
    </source>
</evidence>
<sequence length="238" mass="26670">MTLKKLVWWFFSTLLLGGILGIVLGGTISLITDIHLGNVTKLLLTGTMFASVAVLGFFSYLIFNWLGAGFVRNALLFQVIQVLLILLVLGSLTYLFVSKFVGKDLYLHLLVPLLIAVIAWIVARVKVKWTQPTAFIPALFFMIAATTLEAIPSIKPKGGEVPLAHLFYTVLTLLSCNAWQILNLHRWIKKRPSIQTVPAETKKNEEQEKGKVENKTEQTDKVINSPKKKGKKKKKKKK</sequence>
<organism evidence="3 4">
    <name type="scientific">Thermoflavimicrobium daqui</name>
    <dbReference type="NCBI Taxonomy" id="2137476"/>
    <lineage>
        <taxon>Bacteria</taxon>
        <taxon>Bacillati</taxon>
        <taxon>Bacillota</taxon>
        <taxon>Bacilli</taxon>
        <taxon>Bacillales</taxon>
        <taxon>Thermoactinomycetaceae</taxon>
        <taxon>Thermoflavimicrobium</taxon>
    </lineage>
</organism>
<gene>
    <name evidence="3" type="ORF">DL897_13115</name>
</gene>
<keyword evidence="4" id="KW-1185">Reference proteome</keyword>
<comment type="caution">
    <text evidence="3">The sequence shown here is derived from an EMBL/GenBank/DDBJ whole genome shotgun (WGS) entry which is preliminary data.</text>
</comment>
<keyword evidence="2" id="KW-0472">Membrane</keyword>
<dbReference type="GO" id="GO:0045881">
    <property type="term" value="P:positive regulation of sporulation resulting in formation of a cellular spore"/>
    <property type="evidence" value="ECO:0007669"/>
    <property type="project" value="InterPro"/>
</dbReference>
<dbReference type="InterPro" id="IPR024164">
    <property type="entry name" value="KinB-signalling_activ"/>
</dbReference>
<keyword evidence="2" id="KW-1133">Transmembrane helix</keyword>
<dbReference type="OrthoDB" id="2374256at2"/>
<feature type="transmembrane region" description="Helical" evidence="2">
    <location>
        <begin position="6"/>
        <end position="30"/>
    </location>
</feature>
<feature type="compositionally biased region" description="Basic residues" evidence="1">
    <location>
        <begin position="226"/>
        <end position="238"/>
    </location>
</feature>
<dbReference type="SMART" id="SM01251">
    <property type="entry name" value="KbaA"/>
    <property type="match status" value="1"/>
</dbReference>
<evidence type="ECO:0000313" key="4">
    <source>
        <dbReference type="Proteomes" id="UP000251213"/>
    </source>
</evidence>
<protein>
    <recommendedName>
        <fullName evidence="5">KinB signaling pathway activation protein</fullName>
    </recommendedName>
</protein>
<feature type="region of interest" description="Disordered" evidence="1">
    <location>
        <begin position="198"/>
        <end position="238"/>
    </location>
</feature>
<feature type="transmembrane region" description="Helical" evidence="2">
    <location>
        <begin position="75"/>
        <end position="97"/>
    </location>
</feature>
<name>A0A364K389_9BACL</name>
<keyword evidence="2" id="KW-0812">Transmembrane</keyword>
<feature type="transmembrane region" description="Helical" evidence="2">
    <location>
        <begin position="163"/>
        <end position="182"/>
    </location>
</feature>
<evidence type="ECO:0000256" key="1">
    <source>
        <dbReference type="SAM" id="MobiDB-lite"/>
    </source>
</evidence>
<feature type="transmembrane region" description="Helical" evidence="2">
    <location>
        <begin position="42"/>
        <end position="63"/>
    </location>
</feature>